<dbReference type="GO" id="GO:0008270">
    <property type="term" value="F:zinc ion binding"/>
    <property type="evidence" value="ECO:0007669"/>
    <property type="project" value="InterPro"/>
</dbReference>
<comment type="cofactor">
    <cofactor evidence="1 6">
        <name>Zn(2+)</name>
        <dbReference type="ChEBI" id="CHEBI:29105"/>
    </cofactor>
</comment>
<dbReference type="AlphaFoldDB" id="A0AAE3KE83"/>
<keyword evidence="5" id="KW-0560">Oxidoreductase</keyword>
<reference evidence="8" key="1">
    <citation type="submission" date="2022-06" db="EMBL/GenBank/DDBJ databases">
        <title>Genomic Encyclopedia of Archaeal and Bacterial Type Strains, Phase II (KMG-II): from individual species to whole genera.</title>
        <authorList>
            <person name="Goeker M."/>
        </authorList>
    </citation>
    <scope>NUCLEOTIDE SEQUENCE</scope>
    <source>
        <strain evidence="8">DSM 43935</strain>
    </source>
</reference>
<dbReference type="Pfam" id="PF08240">
    <property type="entry name" value="ADH_N"/>
    <property type="match status" value="1"/>
</dbReference>
<dbReference type="Gene3D" id="3.90.180.10">
    <property type="entry name" value="Medium-chain alcohol dehydrogenases, catalytic domain"/>
    <property type="match status" value="1"/>
</dbReference>
<evidence type="ECO:0000256" key="3">
    <source>
        <dbReference type="ARBA" id="ARBA00022723"/>
    </source>
</evidence>
<dbReference type="PROSITE" id="PS00059">
    <property type="entry name" value="ADH_ZINC"/>
    <property type="match status" value="1"/>
</dbReference>
<keyword evidence="3 6" id="KW-0479">Metal-binding</keyword>
<dbReference type="EMBL" id="JAMTCK010000004">
    <property type="protein sequence ID" value="MCP2165036.1"/>
    <property type="molecule type" value="Genomic_DNA"/>
</dbReference>
<sequence length="349" mass="35364">MSTTEQGRTEQGMAAVLHGARDLRVQPAPVDAPSAGQVLVAVGSVGLCGSDLHYYADGRNGPNVLRAPTVLGHEGHGVISAVGAGVDPARVGQRVAIEPARPCGRCATCRSGRYNLCPTGICFGSPPTHGLLRGQVAVPEEFAHPLPDDLPDAVAALIEPLAVACWAVERARVRPGHHVLVTGAGPIGLLAAQAARAAGAARVRVVDVSEQRRAGAERALAGTGVEVAAGPGDGVFDRQLECSGAPAAIADLSGLAPGAVLALVGTPPAEAATPLGHLQRWEVDVVGCFRYGPGAFASAIALAASGRVALAPLVTARFPLAESAAAIETALTDRTQLKIVVDLPTRSTS</sequence>
<keyword evidence="4 6" id="KW-0862">Zinc</keyword>
<dbReference type="InterPro" id="IPR036291">
    <property type="entry name" value="NAD(P)-bd_dom_sf"/>
</dbReference>
<evidence type="ECO:0000313" key="9">
    <source>
        <dbReference type="Proteomes" id="UP001206128"/>
    </source>
</evidence>
<feature type="domain" description="Enoyl reductase (ER)" evidence="7">
    <location>
        <begin position="19"/>
        <end position="341"/>
    </location>
</feature>
<evidence type="ECO:0000256" key="1">
    <source>
        <dbReference type="ARBA" id="ARBA00001947"/>
    </source>
</evidence>
<dbReference type="InterPro" id="IPR011032">
    <property type="entry name" value="GroES-like_sf"/>
</dbReference>
<evidence type="ECO:0000313" key="8">
    <source>
        <dbReference type="EMBL" id="MCP2165036.1"/>
    </source>
</evidence>
<evidence type="ECO:0000259" key="7">
    <source>
        <dbReference type="SMART" id="SM00829"/>
    </source>
</evidence>
<dbReference type="RefSeq" id="WP_253769471.1">
    <property type="nucleotide sequence ID" value="NZ_JAMTCK010000004.1"/>
</dbReference>
<comment type="similarity">
    <text evidence="2 6">Belongs to the zinc-containing alcohol dehydrogenase family.</text>
</comment>
<dbReference type="Proteomes" id="UP001206128">
    <property type="component" value="Unassembled WGS sequence"/>
</dbReference>
<dbReference type="PANTHER" id="PTHR43161:SF9">
    <property type="entry name" value="SORBITOL DEHYDROGENASE"/>
    <property type="match status" value="1"/>
</dbReference>
<protein>
    <submittedName>
        <fullName evidence="8">L-iditol 2-dehydrogenase</fullName>
    </submittedName>
</protein>
<dbReference type="SMART" id="SM00829">
    <property type="entry name" value="PKS_ER"/>
    <property type="match status" value="1"/>
</dbReference>
<dbReference type="Gene3D" id="3.40.50.720">
    <property type="entry name" value="NAD(P)-binding Rossmann-like Domain"/>
    <property type="match status" value="1"/>
</dbReference>
<gene>
    <name evidence="8" type="ORF">LX83_001885</name>
</gene>
<dbReference type="SUPFAM" id="SSF50129">
    <property type="entry name" value="GroES-like"/>
    <property type="match status" value="1"/>
</dbReference>
<accession>A0AAE3KE83</accession>
<dbReference type="InterPro" id="IPR002328">
    <property type="entry name" value="ADH_Zn_CS"/>
</dbReference>
<name>A0AAE3KE83_9PSEU</name>
<dbReference type="InterPro" id="IPR013154">
    <property type="entry name" value="ADH-like_N"/>
</dbReference>
<comment type="caution">
    <text evidence="8">The sequence shown here is derived from an EMBL/GenBank/DDBJ whole genome shotgun (WGS) entry which is preliminary data.</text>
</comment>
<dbReference type="PANTHER" id="PTHR43161">
    <property type="entry name" value="SORBITOL DEHYDROGENASE"/>
    <property type="match status" value="1"/>
</dbReference>
<proteinExistence type="inferred from homology"/>
<organism evidence="8 9">
    <name type="scientific">Goodfellowiella coeruleoviolacea</name>
    <dbReference type="NCBI Taxonomy" id="334858"/>
    <lineage>
        <taxon>Bacteria</taxon>
        <taxon>Bacillati</taxon>
        <taxon>Actinomycetota</taxon>
        <taxon>Actinomycetes</taxon>
        <taxon>Pseudonocardiales</taxon>
        <taxon>Pseudonocardiaceae</taxon>
        <taxon>Goodfellowiella</taxon>
    </lineage>
</organism>
<dbReference type="InterPro" id="IPR013149">
    <property type="entry name" value="ADH-like_C"/>
</dbReference>
<dbReference type="SUPFAM" id="SSF51735">
    <property type="entry name" value="NAD(P)-binding Rossmann-fold domains"/>
    <property type="match status" value="1"/>
</dbReference>
<dbReference type="Pfam" id="PF00107">
    <property type="entry name" value="ADH_zinc_N"/>
    <property type="match status" value="1"/>
</dbReference>
<dbReference type="GO" id="GO:0016491">
    <property type="term" value="F:oxidoreductase activity"/>
    <property type="evidence" value="ECO:0007669"/>
    <property type="project" value="UniProtKB-KW"/>
</dbReference>
<keyword evidence="9" id="KW-1185">Reference proteome</keyword>
<evidence type="ECO:0000256" key="6">
    <source>
        <dbReference type="RuleBase" id="RU361277"/>
    </source>
</evidence>
<dbReference type="InterPro" id="IPR020843">
    <property type="entry name" value="ER"/>
</dbReference>
<evidence type="ECO:0000256" key="2">
    <source>
        <dbReference type="ARBA" id="ARBA00008072"/>
    </source>
</evidence>
<evidence type="ECO:0000256" key="5">
    <source>
        <dbReference type="ARBA" id="ARBA00023002"/>
    </source>
</evidence>
<evidence type="ECO:0000256" key="4">
    <source>
        <dbReference type="ARBA" id="ARBA00022833"/>
    </source>
</evidence>